<dbReference type="InterPro" id="IPR017441">
    <property type="entry name" value="Protein_kinase_ATP_BS"/>
</dbReference>
<dbReference type="GO" id="GO:0005737">
    <property type="term" value="C:cytoplasm"/>
    <property type="evidence" value="ECO:0007669"/>
    <property type="project" value="TreeGrafter"/>
</dbReference>
<dbReference type="EMBL" id="LSMT01000325">
    <property type="protein sequence ID" value="PFX20254.1"/>
    <property type="molecule type" value="Genomic_DNA"/>
</dbReference>
<evidence type="ECO:0000256" key="9">
    <source>
        <dbReference type="ARBA" id="ARBA00022553"/>
    </source>
</evidence>
<dbReference type="GO" id="GO:0005819">
    <property type="term" value="C:spindle"/>
    <property type="evidence" value="ECO:0007669"/>
    <property type="project" value="UniProtKB-SubCell"/>
</dbReference>
<dbReference type="FunFam" id="3.30.200.20:FF:000409">
    <property type="entry name" value="serine/threonine-protein kinase haspin"/>
    <property type="match status" value="1"/>
</dbReference>
<keyword evidence="6" id="KW-0158">Chromosome</keyword>
<evidence type="ECO:0000256" key="2">
    <source>
        <dbReference type="ARBA" id="ARBA00004123"/>
    </source>
</evidence>
<dbReference type="PROSITE" id="PS50011">
    <property type="entry name" value="PROTEIN_KINASE_DOM"/>
    <property type="match status" value="1"/>
</dbReference>
<evidence type="ECO:0000256" key="13">
    <source>
        <dbReference type="ARBA" id="ARBA00022840"/>
    </source>
</evidence>
<protein>
    <recommendedName>
        <fullName evidence="5">non-specific serine/threonine protein kinase</fullName>
        <ecNumber evidence="5">2.7.11.1</ecNumber>
    </recommendedName>
</protein>
<evidence type="ECO:0000256" key="17">
    <source>
        <dbReference type="ARBA" id="ARBA00048679"/>
    </source>
</evidence>
<accession>A0A2B4RP98</accession>
<dbReference type="Gene3D" id="1.10.510.10">
    <property type="entry name" value="Transferase(Phosphotransferase) domain 1"/>
    <property type="match status" value="1"/>
</dbReference>
<proteinExistence type="predicted"/>
<dbReference type="PANTHER" id="PTHR24419">
    <property type="entry name" value="INTERLEUKIN-1 RECEPTOR-ASSOCIATED KINASE"/>
    <property type="match status" value="1"/>
</dbReference>
<evidence type="ECO:0000256" key="6">
    <source>
        <dbReference type="ARBA" id="ARBA00022454"/>
    </source>
</evidence>
<dbReference type="GO" id="GO:0000278">
    <property type="term" value="P:mitotic cell cycle"/>
    <property type="evidence" value="ECO:0007669"/>
    <property type="project" value="TreeGrafter"/>
</dbReference>
<dbReference type="AlphaFoldDB" id="A0A2B4RP98"/>
<dbReference type="GO" id="GO:0005694">
    <property type="term" value="C:chromosome"/>
    <property type="evidence" value="ECO:0007669"/>
    <property type="project" value="UniProtKB-SubCell"/>
</dbReference>
<dbReference type="GO" id="GO:0035556">
    <property type="term" value="P:intracellular signal transduction"/>
    <property type="evidence" value="ECO:0007669"/>
    <property type="project" value="TreeGrafter"/>
</dbReference>
<evidence type="ECO:0000256" key="18">
    <source>
        <dbReference type="PROSITE-ProRule" id="PRU10141"/>
    </source>
</evidence>
<dbReference type="GO" id="GO:0005634">
    <property type="term" value="C:nucleus"/>
    <property type="evidence" value="ECO:0007669"/>
    <property type="project" value="UniProtKB-SubCell"/>
</dbReference>
<evidence type="ECO:0000256" key="7">
    <source>
        <dbReference type="ARBA" id="ARBA00022490"/>
    </source>
</evidence>
<dbReference type="OrthoDB" id="21018at2759"/>
<evidence type="ECO:0000256" key="8">
    <source>
        <dbReference type="ARBA" id="ARBA00022527"/>
    </source>
</evidence>
<dbReference type="FunFam" id="1.10.510.10:FF:000401">
    <property type="entry name" value="serine/threonine-protein kinase haspin"/>
    <property type="match status" value="1"/>
</dbReference>
<dbReference type="GO" id="GO:0005524">
    <property type="term" value="F:ATP binding"/>
    <property type="evidence" value="ECO:0007669"/>
    <property type="project" value="UniProtKB-UniRule"/>
</dbReference>
<sequence>MSKKSRVIKTYGRHKHRTVKAQIWLSPEENVHSPFGDGFLSKIEASSSTNVFKPKLSKWSKPSKKDATLQASFEHQSCAIPIVKKQKKSSSNLLIIDDKENSHNSSLSADDQKERKLKRKRQTLFSNCTPLSTQRGLNVVASTNQSESEKLVVKEPDVVLVNDSFESREQSTCHFHDVICIEDSVQDVVLQSECNHPSNLSNNISNGGQNWRGNDNAFCNCASISGDRENYDLGNRDCTQSNKSNNTVFQIDSCHSTYATSTPVFNGESSLAVGEMGQSDSQNSYSIDGALETSSLTHSNRTSKEIKECVVSLEKLRITPLKKRGKYLTTTLSGDGSLLFVNRGKSQLSFAEALTPVKKNISKTDFEWESEVEKELTNFEKVLMECDQQRPMKFSEFLDKSLLESCVKIGEGVYGEVFKAQYENGQSIALKIIPVEGNFQVNGEPQKSFEEILPEIVISKELSLLGDSHTNDNVSSTFITVRSVTCIQDEYPSHLISEWDRWNDKHTSENDRPDIFPSDQFFVVFEFSNGGKDLESFEFNTLSEAWSVLHQTALGLAVAEIALEFEHRDLHWGNVLICRTADEFVESTLQGEKKLVPSHGVRVSLIDFTLSRLKKDGVTVFCNMAEDESLFTGRGDYQFDVYRLMKKANKNDWEPFEPHTNVLWLHYLADKMLKKKKYHGKDKEMETQLKMFLRKARKCSSATDIVHELFA</sequence>
<comment type="caution">
    <text evidence="20">The sequence shown here is derived from an EMBL/GenBank/DDBJ whole genome shotgun (WGS) entry which is preliminary data.</text>
</comment>
<evidence type="ECO:0000256" key="12">
    <source>
        <dbReference type="ARBA" id="ARBA00022777"/>
    </source>
</evidence>
<evidence type="ECO:0000259" key="19">
    <source>
        <dbReference type="PROSITE" id="PS50011"/>
    </source>
</evidence>
<evidence type="ECO:0000313" key="20">
    <source>
        <dbReference type="EMBL" id="PFX20254.1"/>
    </source>
</evidence>
<dbReference type="Pfam" id="PF12330">
    <property type="entry name" value="Haspin_kinase"/>
    <property type="match status" value="1"/>
</dbReference>
<evidence type="ECO:0000256" key="11">
    <source>
        <dbReference type="ARBA" id="ARBA00022741"/>
    </source>
</evidence>
<name>A0A2B4RP98_STYPI</name>
<keyword evidence="9" id="KW-0597">Phosphoprotein</keyword>
<comment type="subcellular location">
    <subcellularLocation>
        <location evidence="4">Chromosome</location>
    </subcellularLocation>
    <subcellularLocation>
        <location evidence="3">Cytoplasm</location>
        <location evidence="3">Cytoskeleton</location>
        <location evidence="3">Spindle</location>
    </subcellularLocation>
    <subcellularLocation>
        <location evidence="2">Nucleus</location>
    </subcellularLocation>
</comment>
<evidence type="ECO:0000256" key="15">
    <source>
        <dbReference type="ARBA" id="ARBA00023242"/>
    </source>
</evidence>
<dbReference type="PANTHER" id="PTHR24419:SF18">
    <property type="entry name" value="SERINE_THREONINE-PROTEIN KINASE HASPIN"/>
    <property type="match status" value="1"/>
</dbReference>
<reference evidence="21" key="1">
    <citation type="journal article" date="2017" name="bioRxiv">
        <title>Comparative analysis of the genomes of Stylophora pistillata and Acropora digitifera provides evidence for extensive differences between species of corals.</title>
        <authorList>
            <person name="Voolstra C.R."/>
            <person name="Li Y."/>
            <person name="Liew Y.J."/>
            <person name="Baumgarten S."/>
            <person name="Zoccola D."/>
            <person name="Flot J.-F."/>
            <person name="Tambutte S."/>
            <person name="Allemand D."/>
            <person name="Aranda M."/>
        </authorList>
    </citation>
    <scope>NUCLEOTIDE SEQUENCE [LARGE SCALE GENOMIC DNA]</scope>
</reference>
<organism evidence="20 21">
    <name type="scientific">Stylophora pistillata</name>
    <name type="common">Smooth cauliflower coral</name>
    <dbReference type="NCBI Taxonomy" id="50429"/>
    <lineage>
        <taxon>Eukaryota</taxon>
        <taxon>Metazoa</taxon>
        <taxon>Cnidaria</taxon>
        <taxon>Anthozoa</taxon>
        <taxon>Hexacorallia</taxon>
        <taxon>Scleractinia</taxon>
        <taxon>Astrocoeniina</taxon>
        <taxon>Pocilloporidae</taxon>
        <taxon>Stylophora</taxon>
    </lineage>
</organism>
<keyword evidence="15" id="KW-0539">Nucleus</keyword>
<dbReference type="EC" id="2.7.11.1" evidence="5"/>
<dbReference type="Gene3D" id="3.30.200.20">
    <property type="entry name" value="Phosphorylase Kinase, domain 1"/>
    <property type="match status" value="1"/>
</dbReference>
<evidence type="ECO:0000313" key="21">
    <source>
        <dbReference type="Proteomes" id="UP000225706"/>
    </source>
</evidence>
<dbReference type="STRING" id="50429.A0A2B4RP98"/>
<comment type="cofactor">
    <cofactor evidence="1">
        <name>Mg(2+)</name>
        <dbReference type="ChEBI" id="CHEBI:18420"/>
    </cofactor>
</comment>
<evidence type="ECO:0000256" key="4">
    <source>
        <dbReference type="ARBA" id="ARBA00004286"/>
    </source>
</evidence>
<evidence type="ECO:0000256" key="3">
    <source>
        <dbReference type="ARBA" id="ARBA00004186"/>
    </source>
</evidence>
<feature type="binding site" evidence="18">
    <location>
        <position position="431"/>
    </location>
    <ligand>
        <name>ATP</name>
        <dbReference type="ChEBI" id="CHEBI:30616"/>
    </ligand>
</feature>
<evidence type="ECO:0000256" key="5">
    <source>
        <dbReference type="ARBA" id="ARBA00012513"/>
    </source>
</evidence>
<keyword evidence="8" id="KW-0723">Serine/threonine-protein kinase</keyword>
<evidence type="ECO:0000256" key="1">
    <source>
        <dbReference type="ARBA" id="ARBA00001946"/>
    </source>
</evidence>
<feature type="domain" description="Protein kinase" evidence="19">
    <location>
        <begin position="403"/>
        <end position="711"/>
    </location>
</feature>
<keyword evidence="21" id="KW-1185">Reference proteome</keyword>
<dbReference type="SUPFAM" id="SSF56112">
    <property type="entry name" value="Protein kinase-like (PK-like)"/>
    <property type="match status" value="1"/>
</dbReference>
<dbReference type="InterPro" id="IPR011009">
    <property type="entry name" value="Kinase-like_dom_sf"/>
</dbReference>
<comment type="catalytic activity">
    <reaction evidence="16">
        <text>L-threonyl-[protein] + ATP = O-phospho-L-threonyl-[protein] + ADP + H(+)</text>
        <dbReference type="Rhea" id="RHEA:46608"/>
        <dbReference type="Rhea" id="RHEA-COMP:11060"/>
        <dbReference type="Rhea" id="RHEA-COMP:11605"/>
        <dbReference type="ChEBI" id="CHEBI:15378"/>
        <dbReference type="ChEBI" id="CHEBI:30013"/>
        <dbReference type="ChEBI" id="CHEBI:30616"/>
        <dbReference type="ChEBI" id="CHEBI:61977"/>
        <dbReference type="ChEBI" id="CHEBI:456216"/>
        <dbReference type="EC" id="2.7.11.1"/>
    </reaction>
</comment>
<keyword evidence="13 18" id="KW-0067">ATP-binding</keyword>
<keyword evidence="11 18" id="KW-0547">Nucleotide-binding</keyword>
<evidence type="ECO:0000256" key="16">
    <source>
        <dbReference type="ARBA" id="ARBA00047899"/>
    </source>
</evidence>
<dbReference type="PROSITE" id="PS00107">
    <property type="entry name" value="PROTEIN_KINASE_ATP"/>
    <property type="match status" value="1"/>
</dbReference>
<dbReference type="GO" id="GO:0072354">
    <property type="term" value="F:histone H3T3 kinase activity"/>
    <property type="evidence" value="ECO:0007669"/>
    <property type="project" value="TreeGrafter"/>
</dbReference>
<dbReference type="InterPro" id="IPR000719">
    <property type="entry name" value="Prot_kinase_dom"/>
</dbReference>
<dbReference type="Proteomes" id="UP000225706">
    <property type="component" value="Unassembled WGS sequence"/>
</dbReference>
<gene>
    <name evidence="20" type="primary">GSG2</name>
    <name evidence="20" type="ORF">AWC38_SpisGene15305</name>
</gene>
<keyword evidence="12 20" id="KW-0418">Kinase</keyword>
<comment type="catalytic activity">
    <reaction evidence="17">
        <text>L-seryl-[protein] + ATP = O-phospho-L-seryl-[protein] + ADP + H(+)</text>
        <dbReference type="Rhea" id="RHEA:17989"/>
        <dbReference type="Rhea" id="RHEA-COMP:9863"/>
        <dbReference type="Rhea" id="RHEA-COMP:11604"/>
        <dbReference type="ChEBI" id="CHEBI:15378"/>
        <dbReference type="ChEBI" id="CHEBI:29999"/>
        <dbReference type="ChEBI" id="CHEBI:30616"/>
        <dbReference type="ChEBI" id="CHEBI:83421"/>
        <dbReference type="ChEBI" id="CHEBI:456216"/>
        <dbReference type="EC" id="2.7.11.1"/>
    </reaction>
</comment>
<keyword evidence="10" id="KW-0808">Transferase</keyword>
<dbReference type="SMART" id="SM01331">
    <property type="entry name" value="DUF3635"/>
    <property type="match status" value="1"/>
</dbReference>
<evidence type="ECO:0000256" key="10">
    <source>
        <dbReference type="ARBA" id="ARBA00022679"/>
    </source>
</evidence>
<evidence type="ECO:0000256" key="14">
    <source>
        <dbReference type="ARBA" id="ARBA00023212"/>
    </source>
</evidence>
<dbReference type="SMART" id="SM00220">
    <property type="entry name" value="S_TKc"/>
    <property type="match status" value="1"/>
</dbReference>
<keyword evidence="7" id="KW-0963">Cytoplasm</keyword>
<dbReference type="GO" id="GO:0010564">
    <property type="term" value="P:regulation of cell cycle process"/>
    <property type="evidence" value="ECO:0007669"/>
    <property type="project" value="UniProtKB-ARBA"/>
</dbReference>
<keyword evidence="14" id="KW-0206">Cytoskeleton</keyword>
<dbReference type="InterPro" id="IPR024604">
    <property type="entry name" value="GSG2_C"/>
</dbReference>